<sequence length="39" mass="4498">MRTYRFGLPNSDRVIVIVAENFTKAKNLYRAQLEAEGLL</sequence>
<organism evidence="1">
    <name type="scientific">uncultured Caudovirales phage</name>
    <dbReference type="NCBI Taxonomy" id="2100421"/>
    <lineage>
        <taxon>Viruses</taxon>
        <taxon>Duplodnaviria</taxon>
        <taxon>Heunggongvirae</taxon>
        <taxon>Uroviricota</taxon>
        <taxon>Caudoviricetes</taxon>
        <taxon>Peduoviridae</taxon>
        <taxon>Maltschvirus</taxon>
        <taxon>Maltschvirus maltsch</taxon>
    </lineage>
</organism>
<gene>
    <name evidence="1" type="ORF">UFOVP328_100</name>
</gene>
<reference evidence="1" key="1">
    <citation type="submission" date="2020-04" db="EMBL/GenBank/DDBJ databases">
        <authorList>
            <person name="Chiriac C."/>
            <person name="Salcher M."/>
            <person name="Ghai R."/>
            <person name="Kavagutti S V."/>
        </authorList>
    </citation>
    <scope>NUCLEOTIDE SEQUENCE</scope>
</reference>
<dbReference type="EMBL" id="LR796341">
    <property type="protein sequence ID" value="CAB4137835.1"/>
    <property type="molecule type" value="Genomic_DNA"/>
</dbReference>
<name>A0A6J5LTS4_9CAUD</name>
<protein>
    <submittedName>
        <fullName evidence="1">Uncharacterized protein</fullName>
    </submittedName>
</protein>
<proteinExistence type="predicted"/>
<evidence type="ECO:0000313" key="1">
    <source>
        <dbReference type="EMBL" id="CAB4137835.1"/>
    </source>
</evidence>
<accession>A0A6J5LTS4</accession>